<proteinExistence type="predicted"/>
<dbReference type="EMBL" id="JACSEA010000004">
    <property type="protein sequence ID" value="KAF7402820.1"/>
    <property type="molecule type" value="Genomic_DNA"/>
</dbReference>
<keyword evidence="2" id="KW-0732">Signal</keyword>
<evidence type="ECO:0000313" key="4">
    <source>
        <dbReference type="Proteomes" id="UP000614350"/>
    </source>
</evidence>
<sequence length="139" mass="16040">MRSLAIRAALAAVLVIVVNGETFESHSIYPHAIISKKTDTHQPNLQIPEIQEYQDQFDVRKRREADPESNKPRPQQVPPRPPHPRLRREADPESNKPRPQQVPPPDPESNKPRPQQVPPRPPHPRLRREANPESSRIRI</sequence>
<feature type="compositionally biased region" description="Basic and acidic residues" evidence="1">
    <location>
        <begin position="57"/>
        <end position="71"/>
    </location>
</feature>
<evidence type="ECO:0000313" key="3">
    <source>
        <dbReference type="EMBL" id="KAF7402820.1"/>
    </source>
</evidence>
<keyword evidence="4" id="KW-1185">Reference proteome</keyword>
<dbReference type="AlphaFoldDB" id="A0A834KA97"/>
<feature type="signal peptide" evidence="2">
    <location>
        <begin position="1"/>
        <end position="20"/>
    </location>
</feature>
<feature type="chain" id="PRO_5032476937" evidence="2">
    <location>
        <begin position="21"/>
        <end position="139"/>
    </location>
</feature>
<feature type="region of interest" description="Disordered" evidence="1">
    <location>
        <begin position="43"/>
        <end position="139"/>
    </location>
</feature>
<reference evidence="3" key="1">
    <citation type="journal article" date="2020" name="G3 (Bethesda)">
        <title>High-Quality Assemblies for Three Invasive Social Wasps from the &lt;i&gt;Vespula&lt;/i&gt; Genus.</title>
        <authorList>
            <person name="Harrop T.W.R."/>
            <person name="Guhlin J."/>
            <person name="McLaughlin G.M."/>
            <person name="Permina E."/>
            <person name="Stockwell P."/>
            <person name="Gilligan J."/>
            <person name="Le Lec M.F."/>
            <person name="Gruber M.A.M."/>
            <person name="Quinn O."/>
            <person name="Lovegrove M."/>
            <person name="Duncan E.J."/>
            <person name="Remnant E.J."/>
            <person name="Van Eeckhoven J."/>
            <person name="Graham B."/>
            <person name="Knapp R.A."/>
            <person name="Langford K.W."/>
            <person name="Kronenberg Z."/>
            <person name="Press M.O."/>
            <person name="Eacker S.M."/>
            <person name="Wilson-Rankin E.E."/>
            <person name="Purcell J."/>
            <person name="Lester P.J."/>
            <person name="Dearden P.K."/>
        </authorList>
    </citation>
    <scope>NUCLEOTIDE SEQUENCE</scope>
    <source>
        <strain evidence="3">Marl-1</strain>
    </source>
</reference>
<organism evidence="3 4">
    <name type="scientific">Vespula vulgaris</name>
    <name type="common">Yellow jacket</name>
    <name type="synonym">Wasp</name>
    <dbReference type="NCBI Taxonomy" id="7454"/>
    <lineage>
        <taxon>Eukaryota</taxon>
        <taxon>Metazoa</taxon>
        <taxon>Ecdysozoa</taxon>
        <taxon>Arthropoda</taxon>
        <taxon>Hexapoda</taxon>
        <taxon>Insecta</taxon>
        <taxon>Pterygota</taxon>
        <taxon>Neoptera</taxon>
        <taxon>Endopterygota</taxon>
        <taxon>Hymenoptera</taxon>
        <taxon>Apocrita</taxon>
        <taxon>Aculeata</taxon>
        <taxon>Vespoidea</taxon>
        <taxon>Vespidae</taxon>
        <taxon>Vespinae</taxon>
        <taxon>Vespula</taxon>
    </lineage>
</organism>
<evidence type="ECO:0000256" key="1">
    <source>
        <dbReference type="SAM" id="MobiDB-lite"/>
    </source>
</evidence>
<accession>A0A834KA97</accession>
<gene>
    <name evidence="3" type="ORF">HZH66_005087</name>
</gene>
<comment type="caution">
    <text evidence="3">The sequence shown here is derived from an EMBL/GenBank/DDBJ whole genome shotgun (WGS) entry which is preliminary data.</text>
</comment>
<feature type="compositionally biased region" description="Basic and acidic residues" evidence="1">
    <location>
        <begin position="87"/>
        <end position="96"/>
    </location>
</feature>
<evidence type="ECO:0000256" key="2">
    <source>
        <dbReference type="SAM" id="SignalP"/>
    </source>
</evidence>
<protein>
    <submittedName>
        <fullName evidence="3">Uncharacterized protein</fullName>
    </submittedName>
</protein>
<dbReference type="Proteomes" id="UP000614350">
    <property type="component" value="Unassembled WGS sequence"/>
</dbReference>
<name>A0A834KA97_VESVU</name>